<reference evidence="3" key="5">
    <citation type="submission" date="2018-04" db="UniProtKB">
        <authorList>
            <consortium name="EnsemblFungi"/>
        </authorList>
    </citation>
    <scope>IDENTIFICATION</scope>
    <source>
        <strain evidence="3">R3-111a-1</strain>
    </source>
</reference>
<sequence length="124" mass="13841">MPQVRLRMEGSPPMFQKLWSCMASFSVSKYQLLCPKSARASWGRLGVRELPREVGSLGQAAGHGCSYHGASPADLGDNHEQQLGSRTTHHASRYPSFFAQHASNRWCLSPKVPRIMRSRSDVNE</sequence>
<reference evidence="2" key="3">
    <citation type="submission" date="2010-09" db="EMBL/GenBank/DDBJ databases">
        <title>Annotation of Gaeumannomyces graminis var. tritici R3-111a-1.</title>
        <authorList>
            <consortium name="The Broad Institute Genome Sequencing Platform"/>
            <person name="Ma L.-J."/>
            <person name="Dead R."/>
            <person name="Young S.K."/>
            <person name="Zeng Q."/>
            <person name="Gargeya S."/>
            <person name="Fitzgerald M."/>
            <person name="Haas B."/>
            <person name="Abouelleil A."/>
            <person name="Alvarado L."/>
            <person name="Arachchi H.M."/>
            <person name="Berlin A."/>
            <person name="Brown A."/>
            <person name="Chapman S.B."/>
            <person name="Chen Z."/>
            <person name="Dunbar C."/>
            <person name="Freedman E."/>
            <person name="Gearin G."/>
            <person name="Gellesch M."/>
            <person name="Goldberg J."/>
            <person name="Griggs A."/>
            <person name="Gujja S."/>
            <person name="Heiman D."/>
            <person name="Howarth C."/>
            <person name="Larson L."/>
            <person name="Lui A."/>
            <person name="MacDonald P.J.P."/>
            <person name="Mehta T."/>
            <person name="Montmayeur A."/>
            <person name="Murphy C."/>
            <person name="Neiman D."/>
            <person name="Pearson M."/>
            <person name="Priest M."/>
            <person name="Roberts A."/>
            <person name="Saif S."/>
            <person name="Shea T."/>
            <person name="Shenoy N."/>
            <person name="Sisk P."/>
            <person name="Stolte C."/>
            <person name="Sykes S."/>
            <person name="Yandava C."/>
            <person name="Wortman J."/>
            <person name="Nusbaum C."/>
            <person name="Birren B."/>
        </authorList>
    </citation>
    <scope>NUCLEOTIDE SEQUENCE</scope>
    <source>
        <strain evidence="2">R3-111a-1</strain>
    </source>
</reference>
<keyword evidence="4" id="KW-1185">Reference proteome</keyword>
<reference evidence="4" key="1">
    <citation type="submission" date="2010-07" db="EMBL/GenBank/DDBJ databases">
        <title>The genome sequence of Gaeumannomyces graminis var. tritici strain R3-111a-1.</title>
        <authorList>
            <consortium name="The Broad Institute Genome Sequencing Platform"/>
            <person name="Ma L.-J."/>
            <person name="Dead R."/>
            <person name="Young S."/>
            <person name="Zeng Q."/>
            <person name="Koehrsen M."/>
            <person name="Alvarado L."/>
            <person name="Berlin A."/>
            <person name="Chapman S.B."/>
            <person name="Chen Z."/>
            <person name="Freedman E."/>
            <person name="Gellesch M."/>
            <person name="Goldberg J."/>
            <person name="Griggs A."/>
            <person name="Gujja S."/>
            <person name="Heilman E.R."/>
            <person name="Heiman D."/>
            <person name="Hepburn T."/>
            <person name="Howarth C."/>
            <person name="Jen D."/>
            <person name="Larson L."/>
            <person name="Mehta T."/>
            <person name="Neiman D."/>
            <person name="Pearson M."/>
            <person name="Roberts A."/>
            <person name="Saif S."/>
            <person name="Shea T."/>
            <person name="Shenoy N."/>
            <person name="Sisk P."/>
            <person name="Stolte C."/>
            <person name="Sykes S."/>
            <person name="Walk T."/>
            <person name="White J."/>
            <person name="Yandava C."/>
            <person name="Haas B."/>
            <person name="Nusbaum C."/>
            <person name="Birren B."/>
        </authorList>
    </citation>
    <scope>NUCLEOTIDE SEQUENCE [LARGE SCALE GENOMIC DNA]</scope>
    <source>
        <strain evidence="4">R3-111a-1</strain>
    </source>
</reference>
<reference evidence="2" key="2">
    <citation type="submission" date="2010-07" db="EMBL/GenBank/DDBJ databases">
        <authorList>
            <consortium name="The Broad Institute Genome Sequencing Platform"/>
            <consortium name="Broad Institute Genome Sequencing Center for Infectious Disease"/>
            <person name="Ma L.-J."/>
            <person name="Dead R."/>
            <person name="Young S."/>
            <person name="Zeng Q."/>
            <person name="Koehrsen M."/>
            <person name="Alvarado L."/>
            <person name="Berlin A."/>
            <person name="Chapman S.B."/>
            <person name="Chen Z."/>
            <person name="Freedman E."/>
            <person name="Gellesch M."/>
            <person name="Goldberg J."/>
            <person name="Griggs A."/>
            <person name="Gujja S."/>
            <person name="Heilman E.R."/>
            <person name="Heiman D."/>
            <person name="Hepburn T."/>
            <person name="Howarth C."/>
            <person name="Jen D."/>
            <person name="Larson L."/>
            <person name="Mehta T."/>
            <person name="Neiman D."/>
            <person name="Pearson M."/>
            <person name="Roberts A."/>
            <person name="Saif S."/>
            <person name="Shea T."/>
            <person name="Shenoy N."/>
            <person name="Sisk P."/>
            <person name="Stolte C."/>
            <person name="Sykes S."/>
            <person name="Walk T."/>
            <person name="White J."/>
            <person name="Yandava C."/>
            <person name="Haas B."/>
            <person name="Nusbaum C."/>
            <person name="Birren B."/>
        </authorList>
    </citation>
    <scope>NUCLEOTIDE SEQUENCE</scope>
    <source>
        <strain evidence="2">R3-111a-1</strain>
    </source>
</reference>
<dbReference type="Proteomes" id="UP000006039">
    <property type="component" value="Unassembled WGS sequence"/>
</dbReference>
<dbReference type="EnsemblFungi" id="EJT71643">
    <property type="protein sequence ID" value="EJT71643"/>
    <property type="gene ID" value="GGTG_10898"/>
</dbReference>
<dbReference type="VEuPathDB" id="FungiDB:GGTG_10898"/>
<reference evidence="3" key="4">
    <citation type="journal article" date="2015" name="G3 (Bethesda)">
        <title>Genome sequences of three phytopathogenic species of the Magnaporthaceae family of fungi.</title>
        <authorList>
            <person name="Okagaki L.H."/>
            <person name="Nunes C.C."/>
            <person name="Sailsbery J."/>
            <person name="Clay B."/>
            <person name="Brown D."/>
            <person name="John T."/>
            <person name="Oh Y."/>
            <person name="Young N."/>
            <person name="Fitzgerald M."/>
            <person name="Haas B.J."/>
            <person name="Zeng Q."/>
            <person name="Young S."/>
            <person name="Adiconis X."/>
            <person name="Fan L."/>
            <person name="Levin J.Z."/>
            <person name="Mitchell T.K."/>
            <person name="Okubara P.A."/>
            <person name="Farman M.L."/>
            <person name="Kohn L.M."/>
            <person name="Birren B."/>
            <person name="Ma L.-J."/>
            <person name="Dean R.A."/>
        </authorList>
    </citation>
    <scope>NUCLEOTIDE SEQUENCE</scope>
    <source>
        <strain evidence="3">R3-111a-1</strain>
    </source>
</reference>
<accession>J3PBM6</accession>
<dbReference type="GeneID" id="20351356"/>
<evidence type="ECO:0000256" key="1">
    <source>
        <dbReference type="SAM" id="MobiDB-lite"/>
    </source>
</evidence>
<feature type="region of interest" description="Disordered" evidence="1">
    <location>
        <begin position="68"/>
        <end position="88"/>
    </location>
</feature>
<proteinExistence type="predicted"/>
<dbReference type="RefSeq" id="XP_009227040.1">
    <property type="nucleotide sequence ID" value="XM_009228776.1"/>
</dbReference>
<evidence type="ECO:0000313" key="4">
    <source>
        <dbReference type="Proteomes" id="UP000006039"/>
    </source>
</evidence>
<dbReference type="HOGENOM" id="CLU_2004082_0_0_1"/>
<dbReference type="AlphaFoldDB" id="J3PBM6"/>
<dbReference type="EMBL" id="GL385400">
    <property type="protein sequence ID" value="EJT71643.1"/>
    <property type="molecule type" value="Genomic_DNA"/>
</dbReference>
<evidence type="ECO:0000313" key="2">
    <source>
        <dbReference type="EMBL" id="EJT71643.1"/>
    </source>
</evidence>
<protein>
    <submittedName>
        <fullName evidence="2 3">Uncharacterized protein</fullName>
    </submittedName>
</protein>
<gene>
    <name evidence="3" type="primary">20351356</name>
    <name evidence="2" type="ORF">GGTG_10898</name>
</gene>
<evidence type="ECO:0000313" key="3">
    <source>
        <dbReference type="EnsemblFungi" id="EJT71643"/>
    </source>
</evidence>
<name>J3PBM6_GAET3</name>
<organism evidence="2">
    <name type="scientific">Gaeumannomyces tritici (strain R3-111a-1)</name>
    <name type="common">Wheat and barley take-all root rot fungus</name>
    <name type="synonym">Gaeumannomyces graminis var. tritici</name>
    <dbReference type="NCBI Taxonomy" id="644352"/>
    <lineage>
        <taxon>Eukaryota</taxon>
        <taxon>Fungi</taxon>
        <taxon>Dikarya</taxon>
        <taxon>Ascomycota</taxon>
        <taxon>Pezizomycotina</taxon>
        <taxon>Sordariomycetes</taxon>
        <taxon>Sordariomycetidae</taxon>
        <taxon>Magnaporthales</taxon>
        <taxon>Magnaporthaceae</taxon>
        <taxon>Gaeumannomyces</taxon>
    </lineage>
</organism>